<keyword evidence="2 8" id="KW-0813">Transport</keyword>
<dbReference type="Gene3D" id="1.10.287.70">
    <property type="match status" value="1"/>
</dbReference>
<comment type="similarity">
    <text evidence="8">Belongs to the two pore domain potassium channel (TC 1.A.1.8) family.</text>
</comment>
<feature type="compositionally biased region" description="Polar residues" evidence="10">
    <location>
        <begin position="118"/>
        <end position="141"/>
    </location>
</feature>
<evidence type="ECO:0000313" key="13">
    <source>
        <dbReference type="EnsemblMetazoa" id="PPA22880.1"/>
    </source>
</evidence>
<feature type="region of interest" description="Disordered" evidence="10">
    <location>
        <begin position="87"/>
        <end position="164"/>
    </location>
</feature>
<feature type="transmembrane region" description="Helical" evidence="11">
    <location>
        <begin position="400"/>
        <end position="428"/>
    </location>
</feature>
<dbReference type="GO" id="GO:0015271">
    <property type="term" value="F:outward rectifier potassium channel activity"/>
    <property type="evidence" value="ECO:0000318"/>
    <property type="project" value="GO_Central"/>
</dbReference>
<feature type="domain" description="Potassium channel" evidence="12">
    <location>
        <begin position="354"/>
        <end position="424"/>
    </location>
</feature>
<evidence type="ECO:0000256" key="10">
    <source>
        <dbReference type="SAM" id="MobiDB-lite"/>
    </source>
</evidence>
<dbReference type="Proteomes" id="UP000005239">
    <property type="component" value="Unassembled WGS sequence"/>
</dbReference>
<feature type="transmembrane region" description="Helical" evidence="11">
    <location>
        <begin position="460"/>
        <end position="479"/>
    </location>
</feature>
<dbReference type="EnsemblMetazoa" id="PPA22880.1">
    <property type="protein sequence ID" value="PPA22880.1"/>
    <property type="gene ID" value="WBGene00112434"/>
</dbReference>
<evidence type="ECO:0000256" key="2">
    <source>
        <dbReference type="ARBA" id="ARBA00022448"/>
    </source>
</evidence>
<evidence type="ECO:0000256" key="1">
    <source>
        <dbReference type="ARBA" id="ARBA00004141"/>
    </source>
</evidence>
<reference evidence="13" key="2">
    <citation type="submission" date="2022-06" db="UniProtKB">
        <authorList>
            <consortium name="EnsemblMetazoa"/>
        </authorList>
    </citation>
    <scope>IDENTIFICATION</scope>
    <source>
        <strain evidence="13">PS312</strain>
    </source>
</reference>
<accession>A0A2A6CCH9</accession>
<protein>
    <submittedName>
        <fullName evidence="13">Ion channel</fullName>
    </submittedName>
</protein>
<evidence type="ECO:0000256" key="5">
    <source>
        <dbReference type="ARBA" id="ARBA00023065"/>
    </source>
</evidence>
<dbReference type="GO" id="GO:0022841">
    <property type="term" value="F:potassium ion leak channel activity"/>
    <property type="evidence" value="ECO:0000318"/>
    <property type="project" value="GO_Central"/>
</dbReference>
<evidence type="ECO:0000259" key="12">
    <source>
        <dbReference type="Pfam" id="PF07885"/>
    </source>
</evidence>
<feature type="transmembrane region" description="Helical" evidence="11">
    <location>
        <begin position="276"/>
        <end position="296"/>
    </location>
</feature>
<name>A0A2A6CCH9_PRIPA</name>
<feature type="compositionally biased region" description="Basic residues" evidence="10">
    <location>
        <begin position="87"/>
        <end position="96"/>
    </location>
</feature>
<keyword evidence="7 8" id="KW-0407">Ion channel</keyword>
<keyword evidence="4 11" id="KW-1133">Transmembrane helix</keyword>
<dbReference type="AlphaFoldDB" id="A0A2A6CCH9"/>
<dbReference type="Pfam" id="PF07885">
    <property type="entry name" value="Ion_trans_2"/>
    <property type="match status" value="2"/>
</dbReference>
<dbReference type="InterPro" id="IPR013099">
    <property type="entry name" value="K_chnl_dom"/>
</dbReference>
<organism evidence="13 14">
    <name type="scientific">Pristionchus pacificus</name>
    <name type="common">Parasitic nematode worm</name>
    <dbReference type="NCBI Taxonomy" id="54126"/>
    <lineage>
        <taxon>Eukaryota</taxon>
        <taxon>Metazoa</taxon>
        <taxon>Ecdysozoa</taxon>
        <taxon>Nematoda</taxon>
        <taxon>Chromadorea</taxon>
        <taxon>Rhabditida</taxon>
        <taxon>Rhabditina</taxon>
        <taxon>Diplogasteromorpha</taxon>
        <taxon>Diplogasteroidea</taxon>
        <taxon>Neodiplogasteridae</taxon>
        <taxon>Pristionchus</taxon>
    </lineage>
</organism>
<keyword evidence="14" id="KW-1185">Reference proteome</keyword>
<evidence type="ECO:0000313" key="14">
    <source>
        <dbReference type="Proteomes" id="UP000005239"/>
    </source>
</evidence>
<accession>A0A8R1UE50</accession>
<dbReference type="SUPFAM" id="SSF81324">
    <property type="entry name" value="Voltage-gated potassium channels"/>
    <property type="match status" value="2"/>
</dbReference>
<proteinExistence type="inferred from homology"/>
<dbReference type="FunFam" id="1.10.287.70:FF:000151">
    <property type="entry name" value="TWiK family of potassium channels"/>
    <property type="match status" value="1"/>
</dbReference>
<dbReference type="InterPro" id="IPR003280">
    <property type="entry name" value="2pore_dom_K_chnl"/>
</dbReference>
<evidence type="ECO:0000256" key="4">
    <source>
        <dbReference type="ARBA" id="ARBA00022989"/>
    </source>
</evidence>
<evidence type="ECO:0000256" key="11">
    <source>
        <dbReference type="SAM" id="Phobius"/>
    </source>
</evidence>
<evidence type="ECO:0000256" key="8">
    <source>
        <dbReference type="RuleBase" id="RU003857"/>
    </source>
</evidence>
<dbReference type="OrthoDB" id="297496at2759"/>
<feature type="transmembrane region" description="Helical" evidence="11">
    <location>
        <begin position="367"/>
        <end position="388"/>
    </location>
</feature>
<feature type="transmembrane region" description="Helical" evidence="11">
    <location>
        <begin position="520"/>
        <end position="540"/>
    </location>
</feature>
<evidence type="ECO:0000256" key="3">
    <source>
        <dbReference type="ARBA" id="ARBA00022692"/>
    </source>
</evidence>
<evidence type="ECO:0000256" key="9">
    <source>
        <dbReference type="SAM" id="Coils"/>
    </source>
</evidence>
<gene>
    <name evidence="13" type="primary">WBGene00112434</name>
</gene>
<dbReference type="GO" id="GO:0071805">
    <property type="term" value="P:potassium ion transmembrane transport"/>
    <property type="evidence" value="ECO:0000318"/>
    <property type="project" value="GO_Central"/>
</dbReference>
<evidence type="ECO:0000256" key="6">
    <source>
        <dbReference type="ARBA" id="ARBA00023136"/>
    </source>
</evidence>
<keyword evidence="9" id="KW-0175">Coiled coil</keyword>
<comment type="subcellular location">
    <subcellularLocation>
        <location evidence="1">Membrane</location>
        <topology evidence="1">Multi-pass membrane protein</topology>
    </subcellularLocation>
</comment>
<reference evidence="14" key="1">
    <citation type="journal article" date="2008" name="Nat. Genet.">
        <title>The Pristionchus pacificus genome provides a unique perspective on nematode lifestyle and parasitism.</title>
        <authorList>
            <person name="Dieterich C."/>
            <person name="Clifton S.W."/>
            <person name="Schuster L.N."/>
            <person name="Chinwalla A."/>
            <person name="Delehaunty K."/>
            <person name="Dinkelacker I."/>
            <person name="Fulton L."/>
            <person name="Fulton R."/>
            <person name="Godfrey J."/>
            <person name="Minx P."/>
            <person name="Mitreva M."/>
            <person name="Roeseler W."/>
            <person name="Tian H."/>
            <person name="Witte H."/>
            <person name="Yang S.P."/>
            <person name="Wilson R.K."/>
            <person name="Sommer R.J."/>
        </authorList>
    </citation>
    <scope>NUCLEOTIDE SEQUENCE [LARGE SCALE GENOMIC DNA]</scope>
    <source>
        <strain evidence="14">PS312</strain>
    </source>
</reference>
<keyword evidence="6 11" id="KW-0472">Membrane</keyword>
<keyword evidence="5 8" id="KW-0406">Ion transport</keyword>
<feature type="region of interest" description="Disordered" evidence="10">
    <location>
        <begin position="1"/>
        <end position="24"/>
    </location>
</feature>
<evidence type="ECO:0000256" key="7">
    <source>
        <dbReference type="ARBA" id="ARBA00023303"/>
    </source>
</evidence>
<feature type="domain" description="Potassium channel" evidence="12">
    <location>
        <begin position="473"/>
        <end position="534"/>
    </location>
</feature>
<dbReference type="PRINTS" id="PR01333">
    <property type="entry name" value="2POREKCHANEL"/>
</dbReference>
<dbReference type="PANTHER" id="PTHR11003:SF269">
    <property type="entry name" value="POTASSIUM CHANNEL DOMAIN-CONTAINING PROTEIN"/>
    <property type="match status" value="1"/>
</dbReference>
<dbReference type="PANTHER" id="PTHR11003">
    <property type="entry name" value="POTASSIUM CHANNEL, SUBFAMILY K"/>
    <property type="match status" value="1"/>
</dbReference>
<keyword evidence="3 8" id="KW-0812">Transmembrane</keyword>
<dbReference type="GO" id="GO:0005886">
    <property type="term" value="C:plasma membrane"/>
    <property type="evidence" value="ECO:0000318"/>
    <property type="project" value="GO_Central"/>
</dbReference>
<sequence>MPILSVTRTRKISEPSQDPDTKEDVHPVHLTVQGLSSNRHNNNSITSFANPSVMPIPVRPTTRNAPPSSVLEENSVITEQPVAKKTRKLSVKRKRRISEPCQESETKEDVQPAHLTVQGLSSNRRKNNNPVSIASLANPSLSIPARKTTRNAPPSPVPEEQSVMPEQPEEYMHVFLALLQAILSQQRPMRYLSNLSTVSINNGREFRNVPAYLQQFEMSRRGTMTNSMSRPLRRRLSAVQEQAAIDPSTPKKRPSKLKKAVVAVMSRHRMVGLRHILMALALALYAIGGMFLFYAIEVPYERQNVAATREALNEALEGLANDLEIASTTPNANMSALLKKAYLTLIKIDGKYTGSTFYKLEERDYPIWTWTYGTAFFFSFTLYSTVGYGSIAPSTEWGRVAVILYTAIGFPFALVIVRDIGSVLLVYLTRIYAKVVMKIRTAGGYGNTTPNETIMLPMKVALFLSFVYALLTALFVMAYDSILGPDPGLDLFHSFYFTFLSYAAVGLGDVMPVNYMHSPLVALVLLSGFPLMRVINRVLYVGIENSMYDSVAFVEQSIDRIAPEKRGADSVETENVEIGAKPVDNLSIVHDLSGGEEENDEEKKENRIRNELMNNFTIRSASAIAAQDKSEISEQPK</sequence>
<feature type="coiled-coil region" evidence="9">
    <location>
        <begin position="302"/>
        <end position="329"/>
    </location>
</feature>